<feature type="domain" description="IBB" evidence="16">
    <location>
        <begin position="279"/>
        <end position="339"/>
    </location>
</feature>
<evidence type="ECO:0000256" key="11">
    <source>
        <dbReference type="PROSITE-ProRule" id="PRU00176"/>
    </source>
</evidence>
<feature type="compositionally biased region" description="Low complexity" evidence="14">
    <location>
        <begin position="350"/>
        <end position="361"/>
    </location>
</feature>
<dbReference type="Pfam" id="PF15163">
    <property type="entry name" value="Meiosis_expr"/>
    <property type="match status" value="1"/>
</dbReference>
<evidence type="ECO:0000256" key="10">
    <source>
        <dbReference type="ARBA" id="ARBA00031454"/>
    </source>
</evidence>
<evidence type="ECO:0000256" key="9">
    <source>
        <dbReference type="ARBA" id="ARBA00023242"/>
    </source>
</evidence>
<evidence type="ECO:0000313" key="17">
    <source>
        <dbReference type="EnsemblMetazoa" id="SMAR012128-PA"/>
    </source>
</evidence>
<dbReference type="InterPro" id="IPR002652">
    <property type="entry name" value="Importin-a_IBB"/>
</dbReference>
<evidence type="ECO:0000256" key="8">
    <source>
        <dbReference type="ARBA" id="ARBA00022884"/>
    </source>
</evidence>
<dbReference type="SMART" id="SM00360">
    <property type="entry name" value="RRM"/>
    <property type="match status" value="1"/>
</dbReference>
<feature type="region of interest" description="Disordered" evidence="14">
    <location>
        <begin position="285"/>
        <end position="368"/>
    </location>
</feature>
<evidence type="ECO:0000256" key="3">
    <source>
        <dbReference type="ARBA" id="ARBA00004496"/>
    </source>
</evidence>
<dbReference type="GO" id="GO:0005737">
    <property type="term" value="C:cytoplasm"/>
    <property type="evidence" value="ECO:0007669"/>
    <property type="project" value="UniProtKB-SubCell"/>
</dbReference>
<dbReference type="CDD" id="cd09232">
    <property type="entry name" value="Snurportin-1_C"/>
    <property type="match status" value="1"/>
</dbReference>
<feature type="compositionally biased region" description="Acidic residues" evidence="14">
    <location>
        <begin position="338"/>
        <end position="347"/>
    </location>
</feature>
<dbReference type="InterPro" id="IPR012677">
    <property type="entry name" value="Nucleotide-bd_a/b_plait_sf"/>
</dbReference>
<dbReference type="PANTHER" id="PTHR13403:SF6">
    <property type="entry name" value="SNURPORTIN-1"/>
    <property type="match status" value="1"/>
</dbReference>
<dbReference type="STRING" id="126957.T1JE87"/>
<dbReference type="PANTHER" id="PTHR13403">
    <property type="entry name" value="SNURPORTIN1 RNUT1 PROTEIN RNA, U TRANSPORTER 1"/>
    <property type="match status" value="1"/>
</dbReference>
<keyword evidence="7" id="KW-0963">Cytoplasm</keyword>
<protein>
    <recommendedName>
        <fullName evidence="5">Snurportin-1</fullName>
    </recommendedName>
    <alternativeName>
        <fullName evidence="10">RNA U transporter 1</fullName>
    </alternativeName>
</protein>
<dbReference type="SUPFAM" id="SSF56091">
    <property type="entry name" value="DNA ligase/mRNA capping enzyme, catalytic domain"/>
    <property type="match status" value="1"/>
</dbReference>
<dbReference type="EMBL" id="JH432116">
    <property type="status" value="NOT_ANNOTATED_CDS"/>
    <property type="molecule type" value="Genomic_DNA"/>
</dbReference>
<dbReference type="SUPFAM" id="SSF54928">
    <property type="entry name" value="RNA-binding domain, RBD"/>
    <property type="match status" value="1"/>
</dbReference>
<evidence type="ECO:0000256" key="5">
    <source>
        <dbReference type="ARBA" id="ARBA00016034"/>
    </source>
</evidence>
<name>T1JE87_STRMM</name>
<evidence type="ECO:0000256" key="1">
    <source>
        <dbReference type="ARBA" id="ARBA00003975"/>
    </source>
</evidence>
<dbReference type="GO" id="GO:0061015">
    <property type="term" value="P:snRNA import into nucleus"/>
    <property type="evidence" value="ECO:0007669"/>
    <property type="project" value="InterPro"/>
</dbReference>
<comment type="function">
    <text evidence="1">Functions as an U snRNP-specific nuclear import adapter. Involved in the trimethylguanosine (m3G)-cap-dependent nuclear import of U snRNPs. Binds specifically to the terminal m3G-cap U snRNAs.</text>
</comment>
<reference evidence="18" key="1">
    <citation type="submission" date="2011-05" db="EMBL/GenBank/DDBJ databases">
        <authorList>
            <person name="Richards S.R."/>
            <person name="Qu J."/>
            <person name="Jiang H."/>
            <person name="Jhangiani S.N."/>
            <person name="Agravi P."/>
            <person name="Goodspeed R."/>
            <person name="Gross S."/>
            <person name="Mandapat C."/>
            <person name="Jackson L."/>
            <person name="Mathew T."/>
            <person name="Pu L."/>
            <person name="Thornton R."/>
            <person name="Saada N."/>
            <person name="Wilczek-Boney K.B."/>
            <person name="Lee S."/>
            <person name="Kovar C."/>
            <person name="Wu Y."/>
            <person name="Scherer S.E."/>
            <person name="Worley K.C."/>
            <person name="Muzny D.M."/>
            <person name="Gibbs R."/>
        </authorList>
    </citation>
    <scope>NUCLEOTIDE SEQUENCE</scope>
    <source>
        <strain evidence="18">Brora</strain>
    </source>
</reference>
<dbReference type="Pfam" id="PF11538">
    <property type="entry name" value="Snurportin1"/>
    <property type="match status" value="1"/>
</dbReference>
<accession>T1JE87</accession>
<dbReference type="GO" id="GO:0003723">
    <property type="term" value="F:RNA binding"/>
    <property type="evidence" value="ECO:0007669"/>
    <property type="project" value="UniProtKB-UniRule"/>
</dbReference>
<feature type="compositionally biased region" description="Basic and acidic residues" evidence="14">
    <location>
        <begin position="303"/>
        <end position="326"/>
    </location>
</feature>
<reference evidence="17" key="2">
    <citation type="submission" date="2015-02" db="UniProtKB">
        <authorList>
            <consortium name="EnsemblMetazoa"/>
        </authorList>
    </citation>
    <scope>IDENTIFICATION</scope>
</reference>
<dbReference type="Pfam" id="PF21974">
    <property type="entry name" value="SPN1_m3Gcap_bd"/>
    <property type="match status" value="1"/>
</dbReference>
<dbReference type="Gene3D" id="3.30.70.330">
    <property type="match status" value="1"/>
</dbReference>
<evidence type="ECO:0000259" key="16">
    <source>
        <dbReference type="PROSITE" id="PS51214"/>
    </source>
</evidence>
<dbReference type="Gene3D" id="3.30.470.30">
    <property type="entry name" value="DNA ligase/mRNA capping enzyme"/>
    <property type="match status" value="1"/>
</dbReference>
<comment type="subcellular location">
    <subcellularLocation>
        <location evidence="3">Cytoplasm</location>
    </subcellularLocation>
    <subcellularLocation>
        <location evidence="2">Nucleus</location>
    </subcellularLocation>
</comment>
<evidence type="ECO:0000256" key="12">
    <source>
        <dbReference type="PROSITE-ProRule" id="PRU00561"/>
    </source>
</evidence>
<dbReference type="InterPro" id="IPR017336">
    <property type="entry name" value="Snurportin-1"/>
</dbReference>
<evidence type="ECO:0000259" key="15">
    <source>
        <dbReference type="PROSITE" id="PS50102"/>
    </source>
</evidence>
<evidence type="ECO:0000256" key="2">
    <source>
        <dbReference type="ARBA" id="ARBA00004123"/>
    </source>
</evidence>
<evidence type="ECO:0000256" key="4">
    <source>
        <dbReference type="ARBA" id="ARBA00007540"/>
    </source>
</evidence>
<keyword evidence="6 12" id="KW-0813">Transport</keyword>
<feature type="region of interest" description="Disordered" evidence="14">
    <location>
        <begin position="138"/>
        <end position="172"/>
    </location>
</feature>
<evidence type="ECO:0000256" key="13">
    <source>
        <dbReference type="SAM" id="Coils"/>
    </source>
</evidence>
<evidence type="ECO:0000256" key="6">
    <source>
        <dbReference type="ARBA" id="ARBA00022448"/>
    </source>
</evidence>
<dbReference type="GO" id="GO:0006606">
    <property type="term" value="P:protein import into nucleus"/>
    <property type="evidence" value="ECO:0007669"/>
    <property type="project" value="InterPro"/>
</dbReference>
<dbReference type="PhylomeDB" id="T1JE87"/>
<keyword evidence="8 11" id="KW-0694">RNA-binding</keyword>
<dbReference type="Pfam" id="PF00076">
    <property type="entry name" value="RRM_1"/>
    <property type="match status" value="1"/>
</dbReference>
<dbReference type="eggNOG" id="KOG4209">
    <property type="taxonomic scope" value="Eukaryota"/>
</dbReference>
<dbReference type="eggNOG" id="KOG3132">
    <property type="taxonomic scope" value="Eukaryota"/>
</dbReference>
<dbReference type="AlphaFoldDB" id="T1JE87"/>
<dbReference type="InterPro" id="IPR035979">
    <property type="entry name" value="RBD_domain_sf"/>
</dbReference>
<dbReference type="PROSITE" id="PS50102">
    <property type="entry name" value="RRM"/>
    <property type="match status" value="1"/>
</dbReference>
<dbReference type="HOGENOM" id="CLU_455856_0_0_1"/>
<dbReference type="InterPro" id="IPR000504">
    <property type="entry name" value="RRM_dom"/>
</dbReference>
<dbReference type="EnsemblMetazoa" id="SMAR012128-RA">
    <property type="protein sequence ID" value="SMAR012128-PA"/>
    <property type="gene ID" value="SMAR012128"/>
</dbReference>
<dbReference type="GO" id="GO:0061608">
    <property type="term" value="F:nuclear import signal receptor activity"/>
    <property type="evidence" value="ECO:0007669"/>
    <property type="project" value="InterPro"/>
</dbReference>
<dbReference type="InterPro" id="IPR047857">
    <property type="entry name" value="Snurportin1_C"/>
</dbReference>
<feature type="region of interest" description="Disordered" evidence="14">
    <location>
        <begin position="239"/>
        <end position="259"/>
    </location>
</feature>
<feature type="coiled-coil region" evidence="13">
    <location>
        <begin position="27"/>
        <end position="57"/>
    </location>
</feature>
<sequence>MAKSGKKLLKSEELNDNSNVHYEDGELEAITARIQELQKETSKLMILKARIERHREKTEFHERSIIIGNINYRSTTEELRRHFVGCGVINRVTILANKDGRSKGFAFLEFANLDSVEVAMALDGSLCKGRKIDVKPKGFRQRQIIPPSRASTSTTPPTAPSSGQNTPKGENHHRANVWSNVVEDAYRFQVAGFKDENEYKETMGVTEVDRWPNTGFVKKLQRRDGMYYYFDKERECPEQEVGRVKLSRPQSPADKNDVNCQNTQLENDMDALTEILATSFQVTQYPNNPHAQHPRFSQYKVKQKNDQSTRRERLLEEQKQQRDKYVNSKRNLNNIDHADDDNTEEQEPMQWQQSKKQQQQQHQKKKKRDDRLMLSEWLVQIPDDLTINWYFMPCPVGRRCVVTTYRGLTKAHSRSGYFLKQFSSHLPGGNKQQEKKSGKQFTSLDCVYSEIERTFYVLDVMCWTGHPVYDSETEFRFYWMNSKLAEIPEISVQSKINQFKFVALQYFEYSSLDLHRVMSRPMQFKVDLDGILFYHKQTHYTCGPTPLVNWLKAYMIPEVLDVQVMDKYLEERPADYKGITQLKQNLSAKNKEVEVEMDL</sequence>
<dbReference type="InterPro" id="IPR024721">
    <property type="entry name" value="Snurportin-1_N"/>
</dbReference>
<keyword evidence="18" id="KW-1185">Reference proteome</keyword>
<dbReference type="Proteomes" id="UP000014500">
    <property type="component" value="Unassembled WGS sequence"/>
</dbReference>
<evidence type="ECO:0000256" key="14">
    <source>
        <dbReference type="SAM" id="MobiDB-lite"/>
    </source>
</evidence>
<dbReference type="PROSITE" id="PS51214">
    <property type="entry name" value="IBB"/>
    <property type="match status" value="1"/>
</dbReference>
<dbReference type="GO" id="GO:0005634">
    <property type="term" value="C:nucleus"/>
    <property type="evidence" value="ECO:0007669"/>
    <property type="project" value="UniProtKB-SubCell"/>
</dbReference>
<keyword evidence="9" id="KW-0539">Nucleus</keyword>
<organism evidence="17 18">
    <name type="scientific">Strigamia maritima</name>
    <name type="common">European centipede</name>
    <name type="synonym">Geophilus maritimus</name>
    <dbReference type="NCBI Taxonomy" id="126957"/>
    <lineage>
        <taxon>Eukaryota</taxon>
        <taxon>Metazoa</taxon>
        <taxon>Ecdysozoa</taxon>
        <taxon>Arthropoda</taxon>
        <taxon>Myriapoda</taxon>
        <taxon>Chilopoda</taxon>
        <taxon>Pleurostigmophora</taxon>
        <taxon>Geophilomorpha</taxon>
        <taxon>Linotaeniidae</taxon>
        <taxon>Strigamia</taxon>
    </lineage>
</organism>
<evidence type="ECO:0000256" key="7">
    <source>
        <dbReference type="ARBA" id="ARBA00022490"/>
    </source>
</evidence>
<proteinExistence type="inferred from homology"/>
<feature type="compositionally biased region" description="Low complexity" evidence="14">
    <location>
        <begin position="146"/>
        <end position="162"/>
    </location>
</feature>
<evidence type="ECO:0000313" key="18">
    <source>
        <dbReference type="Proteomes" id="UP000014500"/>
    </source>
</evidence>
<keyword evidence="13" id="KW-0175">Coiled coil</keyword>
<dbReference type="InterPro" id="IPR020186">
    <property type="entry name" value="Meiosis-expressed_gene_1"/>
</dbReference>
<feature type="domain" description="RRM" evidence="15">
    <location>
        <begin position="63"/>
        <end position="135"/>
    </location>
</feature>
<comment type="similarity">
    <text evidence="4">Belongs to the snurportin family.</text>
</comment>